<organism evidence="5">
    <name type="scientific">Salix viminalis</name>
    <name type="common">Common osier</name>
    <name type="synonym">Basket willow</name>
    <dbReference type="NCBI Taxonomy" id="40686"/>
    <lineage>
        <taxon>Eukaryota</taxon>
        <taxon>Viridiplantae</taxon>
        <taxon>Streptophyta</taxon>
        <taxon>Embryophyta</taxon>
        <taxon>Tracheophyta</taxon>
        <taxon>Spermatophyta</taxon>
        <taxon>Magnoliopsida</taxon>
        <taxon>eudicotyledons</taxon>
        <taxon>Gunneridae</taxon>
        <taxon>Pentapetalae</taxon>
        <taxon>rosids</taxon>
        <taxon>fabids</taxon>
        <taxon>Malpighiales</taxon>
        <taxon>Salicaceae</taxon>
        <taxon>Saliceae</taxon>
        <taxon>Salix</taxon>
    </lineage>
</organism>
<dbReference type="SMART" id="SM00357">
    <property type="entry name" value="CSP"/>
    <property type="match status" value="1"/>
</dbReference>
<feature type="domain" description="CCHC-type" evidence="3">
    <location>
        <begin position="146"/>
        <end position="161"/>
    </location>
</feature>
<protein>
    <submittedName>
        <fullName evidence="5">Uncharacterized protein</fullName>
    </submittedName>
</protein>
<dbReference type="InterPro" id="IPR001878">
    <property type="entry name" value="Znf_CCHC"/>
</dbReference>
<dbReference type="InterPro" id="IPR001938">
    <property type="entry name" value="Thaumatin"/>
</dbReference>
<dbReference type="InterPro" id="IPR011129">
    <property type="entry name" value="CSD"/>
</dbReference>
<dbReference type="Gene3D" id="4.10.60.10">
    <property type="entry name" value="Zinc finger, CCHC-type"/>
    <property type="match status" value="3"/>
</dbReference>
<dbReference type="EMBL" id="CAADRP010002118">
    <property type="protein sequence ID" value="VFU61520.1"/>
    <property type="molecule type" value="Genomic_DNA"/>
</dbReference>
<evidence type="ECO:0000313" key="5">
    <source>
        <dbReference type="EMBL" id="VFU61520.1"/>
    </source>
</evidence>
<dbReference type="PROSITE" id="PS51857">
    <property type="entry name" value="CSD_2"/>
    <property type="match status" value="1"/>
</dbReference>
<feature type="domain" description="CCHC-type" evidence="3">
    <location>
        <begin position="168"/>
        <end position="182"/>
    </location>
</feature>
<feature type="domain" description="CCHC-type" evidence="3">
    <location>
        <begin position="110"/>
        <end position="123"/>
    </location>
</feature>
<dbReference type="AlphaFoldDB" id="A0A6N2N6A6"/>
<dbReference type="PROSITE" id="PS00352">
    <property type="entry name" value="CSD_1"/>
    <property type="match status" value="1"/>
</dbReference>
<name>A0A6N2N6A6_SALVM</name>
<comment type="similarity">
    <text evidence="1">Belongs to the thaumatin family.</text>
</comment>
<dbReference type="SMART" id="SM00343">
    <property type="entry name" value="ZnF_C2HC"/>
    <property type="match status" value="4"/>
</dbReference>
<dbReference type="InterPro" id="IPR002059">
    <property type="entry name" value="CSP_DNA-bd"/>
</dbReference>
<dbReference type="FunFam" id="2.60.110.10:FF:000004">
    <property type="entry name" value="THAUMATIN-LIKE PROTEIN 1"/>
    <property type="match status" value="1"/>
</dbReference>
<dbReference type="InterPro" id="IPR036875">
    <property type="entry name" value="Znf_CCHC_sf"/>
</dbReference>
<evidence type="ECO:0000256" key="1">
    <source>
        <dbReference type="ARBA" id="ARBA00010607"/>
    </source>
</evidence>
<keyword evidence="2" id="KW-0863">Zinc-finger</keyword>
<evidence type="ECO:0000256" key="2">
    <source>
        <dbReference type="PROSITE-ProRule" id="PRU00047"/>
    </source>
</evidence>
<dbReference type="SUPFAM" id="SSF57756">
    <property type="entry name" value="Retrovirus zinc finger-like domains"/>
    <property type="match status" value="3"/>
</dbReference>
<evidence type="ECO:0000259" key="3">
    <source>
        <dbReference type="PROSITE" id="PS50158"/>
    </source>
</evidence>
<dbReference type="PROSITE" id="PS51367">
    <property type="entry name" value="THAUMATIN_2"/>
    <property type="match status" value="1"/>
</dbReference>
<keyword evidence="2" id="KW-0479">Metal-binding</keyword>
<dbReference type="SUPFAM" id="SSF50249">
    <property type="entry name" value="Nucleic acid-binding proteins"/>
    <property type="match status" value="1"/>
</dbReference>
<dbReference type="GO" id="GO:0008270">
    <property type="term" value="F:zinc ion binding"/>
    <property type="evidence" value="ECO:0007669"/>
    <property type="project" value="UniProtKB-KW"/>
</dbReference>
<sequence>MAEEQAAAVAATNEERSTGRVIRFSDKKGFGFIKPDVGDKDLFVHHSAIKSDGGYRTLYEDDVVEFTILLNDDKYQAVDVTAPGGGPIKRRTTSSGGFNRRNSNTNGGGCFNCGYPGHIARDCNNNSSKTYNYNNNNNRGGGDMVCYKCGNSGHIARECTKGNNSNGCYSCGGFGHVARDCPGGSGACYNCGGHGHLARDCTSARGSGGGRFGSGNTAFSLDKPNLTNFQVPTIQKQTENLSKLSNLFINGEPSTLHFSIPFQFSFSLLQFGLAYYQTPEPNSFPPPVLFSSRANQIQLSFPQSWSGRLWGRTLCTQDPTTGIFSCLTGDCGSSTLECSGRGAAPPATLAELTLNGADGLDFYDVSLVDGYNLPMLIAPQSGTGGNCTTTGCVVDLNSACPHELKVIDSGNGENLACRSACEAFGDAEYCCSGAYATPDTCKPSSYAQFFKNACPRAYSYAYDDGTSTFTCAGADYVITFCPAPTTSQKSANGLQNSLSASVSGAGEHNTSPYFIGALIAIAVAFWQLF</sequence>
<dbReference type="InterPro" id="IPR019844">
    <property type="entry name" value="CSD_CS"/>
</dbReference>
<dbReference type="Gene3D" id="2.40.50.140">
    <property type="entry name" value="Nucleic acid-binding proteins"/>
    <property type="match status" value="1"/>
</dbReference>
<feature type="domain" description="CSD" evidence="4">
    <location>
        <begin position="16"/>
        <end position="82"/>
    </location>
</feature>
<dbReference type="Pfam" id="PF00098">
    <property type="entry name" value="zf-CCHC"/>
    <property type="match status" value="4"/>
</dbReference>
<accession>A0A6N2N6A6</accession>
<feature type="domain" description="CCHC-type" evidence="3">
    <location>
        <begin position="188"/>
        <end position="203"/>
    </location>
</feature>
<dbReference type="SUPFAM" id="SSF49870">
    <property type="entry name" value="Osmotin, thaumatin-like protein"/>
    <property type="match status" value="1"/>
</dbReference>
<evidence type="ECO:0000259" key="4">
    <source>
        <dbReference type="PROSITE" id="PS51857"/>
    </source>
</evidence>
<gene>
    <name evidence="5" type="ORF">SVIM_LOCUS460712</name>
</gene>
<dbReference type="Pfam" id="PF00314">
    <property type="entry name" value="Thaumatin"/>
    <property type="match status" value="1"/>
</dbReference>
<reference evidence="5" key="1">
    <citation type="submission" date="2019-03" db="EMBL/GenBank/DDBJ databases">
        <authorList>
            <person name="Mank J."/>
            <person name="Almeida P."/>
        </authorList>
    </citation>
    <scope>NUCLEOTIDE SEQUENCE</scope>
    <source>
        <strain evidence="5">78183</strain>
    </source>
</reference>
<dbReference type="Pfam" id="PF00313">
    <property type="entry name" value="CSD"/>
    <property type="match status" value="1"/>
</dbReference>
<dbReference type="PROSITE" id="PS50158">
    <property type="entry name" value="ZF_CCHC"/>
    <property type="match status" value="4"/>
</dbReference>
<proteinExistence type="inferred from homology"/>
<dbReference type="PANTHER" id="PTHR31048">
    <property type="entry name" value="OS03G0233200 PROTEIN"/>
    <property type="match status" value="1"/>
</dbReference>
<keyword evidence="2" id="KW-0862">Zinc</keyword>
<dbReference type="SMART" id="SM00205">
    <property type="entry name" value="THN"/>
    <property type="match status" value="1"/>
</dbReference>
<dbReference type="InterPro" id="IPR012340">
    <property type="entry name" value="NA-bd_OB-fold"/>
</dbReference>
<dbReference type="GO" id="GO:0003676">
    <property type="term" value="F:nucleic acid binding"/>
    <property type="evidence" value="ECO:0007669"/>
    <property type="project" value="InterPro"/>
</dbReference>
<dbReference type="InterPro" id="IPR037176">
    <property type="entry name" value="Osmotin/thaumatin-like_sf"/>
</dbReference>
<dbReference type="Gene3D" id="2.60.110.10">
    <property type="entry name" value="Thaumatin"/>
    <property type="match status" value="1"/>
</dbReference>
<dbReference type="CDD" id="cd04458">
    <property type="entry name" value="CSP_CDS"/>
    <property type="match status" value="1"/>
</dbReference>